<dbReference type="SUPFAM" id="SSF54909">
    <property type="entry name" value="Dimeric alpha+beta barrel"/>
    <property type="match status" value="1"/>
</dbReference>
<evidence type="ECO:0000313" key="2">
    <source>
        <dbReference type="EMBL" id="TKS55880.1"/>
    </source>
</evidence>
<dbReference type="EMBL" id="SWMU01000003">
    <property type="protein sequence ID" value="TKS55880.1"/>
    <property type="molecule type" value="Genomic_DNA"/>
</dbReference>
<gene>
    <name evidence="2" type="ORF">FCN74_07555</name>
</gene>
<accession>A0A4U5TP76</accession>
<comment type="caution">
    <text evidence="2">The sequence shown here is derived from an EMBL/GenBank/DDBJ whole genome shotgun (WGS) entry which is preliminary data.</text>
</comment>
<dbReference type="InterPro" id="IPR011008">
    <property type="entry name" value="Dimeric_a/b-barrel"/>
</dbReference>
<reference evidence="2 3" key="1">
    <citation type="submission" date="2019-04" db="EMBL/GenBank/DDBJ databases">
        <title>Psychroflexus halotolerans sp. nov., isolated from a marine solar saltern.</title>
        <authorList>
            <person name="Feng X."/>
        </authorList>
    </citation>
    <scope>NUCLEOTIDE SEQUENCE [LARGE SCALE GENOMIC DNA]</scope>
    <source>
        <strain evidence="2 3">WDS2C27</strain>
    </source>
</reference>
<dbReference type="Gene3D" id="3.30.70.100">
    <property type="match status" value="1"/>
</dbReference>
<dbReference type="Proteomes" id="UP000306552">
    <property type="component" value="Unassembled WGS sequence"/>
</dbReference>
<dbReference type="GO" id="GO:0004497">
    <property type="term" value="F:monooxygenase activity"/>
    <property type="evidence" value="ECO:0007669"/>
    <property type="project" value="UniProtKB-KW"/>
</dbReference>
<dbReference type="OrthoDB" id="1120859at2"/>
<keyword evidence="3" id="KW-1185">Reference proteome</keyword>
<protein>
    <submittedName>
        <fullName evidence="2">Antibiotic biosynthesis monooxygenase</fullName>
    </submittedName>
</protein>
<evidence type="ECO:0000313" key="3">
    <source>
        <dbReference type="Proteomes" id="UP000306552"/>
    </source>
</evidence>
<keyword evidence="2" id="KW-0503">Monooxygenase</keyword>
<proteinExistence type="predicted"/>
<dbReference type="Pfam" id="PF03992">
    <property type="entry name" value="ABM"/>
    <property type="match status" value="1"/>
</dbReference>
<dbReference type="RefSeq" id="WP_138931995.1">
    <property type="nucleotide sequence ID" value="NZ_SWMU01000003.1"/>
</dbReference>
<evidence type="ECO:0000259" key="1">
    <source>
        <dbReference type="PROSITE" id="PS51725"/>
    </source>
</evidence>
<name>A0A4U5TP76_9FLAO</name>
<dbReference type="AlphaFoldDB" id="A0A4U5TP76"/>
<feature type="domain" description="ABM" evidence="1">
    <location>
        <begin position="2"/>
        <end position="94"/>
    </location>
</feature>
<organism evidence="2 3">
    <name type="scientific">Mesohalobacter halotolerans</name>
    <dbReference type="NCBI Taxonomy" id="1883405"/>
    <lineage>
        <taxon>Bacteria</taxon>
        <taxon>Pseudomonadati</taxon>
        <taxon>Bacteroidota</taxon>
        <taxon>Flavobacteriia</taxon>
        <taxon>Flavobacteriales</taxon>
        <taxon>Flavobacteriaceae</taxon>
        <taxon>Mesohalobacter</taxon>
    </lineage>
</organism>
<dbReference type="PROSITE" id="PS51725">
    <property type="entry name" value="ABM"/>
    <property type="match status" value="1"/>
</dbReference>
<sequence length="98" mass="12116">MIKRVVKMEFEEKFIEKFLQLFDKHKLKIRNYKGCEYLELWQDTNKPTVFMTYSYWHSEENLNQYRQSELFKSVWSKTKIMFAAQPQAWSLNTIHQLK</sequence>
<keyword evidence="2" id="KW-0560">Oxidoreductase</keyword>
<dbReference type="InterPro" id="IPR007138">
    <property type="entry name" value="ABM_dom"/>
</dbReference>